<keyword evidence="1" id="KW-0812">Transmembrane</keyword>
<evidence type="ECO:0000256" key="1">
    <source>
        <dbReference type="SAM" id="Phobius"/>
    </source>
</evidence>
<evidence type="ECO:0000313" key="2">
    <source>
        <dbReference type="EMBL" id="BAC79750.1"/>
    </source>
</evidence>
<evidence type="ECO:0000313" key="4">
    <source>
        <dbReference type="Proteomes" id="UP000000763"/>
    </source>
</evidence>
<sequence>MKFSWGHMKTECMLILIWVMFDSALTVKIILGMLLTVMAFLLLPPLVLNCVWSNHIEG</sequence>
<organism evidence="2 4">
    <name type="scientific">Oryza sativa subsp. japonica</name>
    <name type="common">Rice</name>
    <dbReference type="NCBI Taxonomy" id="39947"/>
    <lineage>
        <taxon>Eukaryota</taxon>
        <taxon>Viridiplantae</taxon>
        <taxon>Streptophyta</taxon>
        <taxon>Embryophyta</taxon>
        <taxon>Tracheophyta</taxon>
        <taxon>Spermatophyta</taxon>
        <taxon>Magnoliopsida</taxon>
        <taxon>Liliopsida</taxon>
        <taxon>Poales</taxon>
        <taxon>Poaceae</taxon>
        <taxon>BOP clade</taxon>
        <taxon>Oryzoideae</taxon>
        <taxon>Oryzeae</taxon>
        <taxon>Oryzinae</taxon>
        <taxon>Oryza</taxon>
        <taxon>Oryza sativa</taxon>
    </lineage>
</organism>
<reference evidence="4" key="3">
    <citation type="journal article" date="2005" name="Nature">
        <title>The map-based sequence of the rice genome.</title>
        <authorList>
            <consortium name="International rice genome sequencing project (IRGSP)"/>
            <person name="Matsumoto T."/>
            <person name="Wu J."/>
            <person name="Kanamori H."/>
            <person name="Katayose Y."/>
            <person name="Fujisawa M."/>
            <person name="Namiki N."/>
            <person name="Mizuno H."/>
            <person name="Yamamoto K."/>
            <person name="Antonio B.A."/>
            <person name="Baba T."/>
            <person name="Sakata K."/>
            <person name="Nagamura Y."/>
            <person name="Aoki H."/>
            <person name="Arikawa K."/>
            <person name="Arita K."/>
            <person name="Bito T."/>
            <person name="Chiden Y."/>
            <person name="Fujitsuka N."/>
            <person name="Fukunaka R."/>
            <person name="Hamada M."/>
            <person name="Harada C."/>
            <person name="Hayashi A."/>
            <person name="Hijishita S."/>
            <person name="Honda M."/>
            <person name="Hosokawa S."/>
            <person name="Ichikawa Y."/>
            <person name="Idonuma A."/>
            <person name="Iijima M."/>
            <person name="Ikeda M."/>
            <person name="Ikeno M."/>
            <person name="Ito K."/>
            <person name="Ito S."/>
            <person name="Ito T."/>
            <person name="Ito Y."/>
            <person name="Ito Y."/>
            <person name="Iwabuchi A."/>
            <person name="Kamiya K."/>
            <person name="Karasawa W."/>
            <person name="Kurita K."/>
            <person name="Katagiri S."/>
            <person name="Kikuta A."/>
            <person name="Kobayashi H."/>
            <person name="Kobayashi N."/>
            <person name="Machita K."/>
            <person name="Maehara T."/>
            <person name="Masukawa M."/>
            <person name="Mizubayashi T."/>
            <person name="Mukai Y."/>
            <person name="Nagasaki H."/>
            <person name="Nagata Y."/>
            <person name="Naito S."/>
            <person name="Nakashima M."/>
            <person name="Nakama Y."/>
            <person name="Nakamichi Y."/>
            <person name="Nakamura M."/>
            <person name="Meguro A."/>
            <person name="Negishi M."/>
            <person name="Ohta I."/>
            <person name="Ohta T."/>
            <person name="Okamoto M."/>
            <person name="Ono N."/>
            <person name="Saji S."/>
            <person name="Sakaguchi M."/>
            <person name="Sakai K."/>
            <person name="Shibata M."/>
            <person name="Shimokawa T."/>
            <person name="Song J."/>
            <person name="Takazaki Y."/>
            <person name="Terasawa K."/>
            <person name="Tsugane M."/>
            <person name="Tsuji K."/>
            <person name="Ueda S."/>
            <person name="Waki K."/>
            <person name="Yamagata H."/>
            <person name="Yamamoto M."/>
            <person name="Yamamoto S."/>
            <person name="Yamane H."/>
            <person name="Yoshiki S."/>
            <person name="Yoshihara R."/>
            <person name="Yukawa K."/>
            <person name="Zhong H."/>
            <person name="Yano M."/>
            <person name="Yuan Q."/>
            <person name="Ouyang S."/>
            <person name="Liu J."/>
            <person name="Jones K.M."/>
            <person name="Gansberger K."/>
            <person name="Moffat K."/>
            <person name="Hill J."/>
            <person name="Bera J."/>
            <person name="Fadrosh D."/>
            <person name="Jin S."/>
            <person name="Johri S."/>
            <person name="Kim M."/>
            <person name="Overton L."/>
            <person name="Reardon M."/>
            <person name="Tsitrin T."/>
            <person name="Vuong H."/>
            <person name="Weaver B."/>
            <person name="Ciecko A."/>
            <person name="Tallon L."/>
            <person name="Jackson J."/>
            <person name="Pai G."/>
            <person name="Aken S.V."/>
            <person name="Utterback T."/>
            <person name="Reidmuller S."/>
            <person name="Feldblyum T."/>
            <person name="Hsiao J."/>
            <person name="Zismann V."/>
            <person name="Iobst S."/>
            <person name="de Vazeille A.R."/>
            <person name="Buell C.R."/>
            <person name="Ying K."/>
            <person name="Li Y."/>
            <person name="Lu T."/>
            <person name="Huang Y."/>
            <person name="Zhao Q."/>
            <person name="Feng Q."/>
            <person name="Zhang L."/>
            <person name="Zhu J."/>
            <person name="Weng Q."/>
            <person name="Mu J."/>
            <person name="Lu Y."/>
            <person name="Fan D."/>
            <person name="Liu Y."/>
            <person name="Guan J."/>
            <person name="Zhang Y."/>
            <person name="Yu S."/>
            <person name="Liu X."/>
            <person name="Zhang Y."/>
            <person name="Hong G."/>
            <person name="Han B."/>
            <person name="Choisne N."/>
            <person name="Demange N."/>
            <person name="Orjeda G."/>
            <person name="Samain S."/>
            <person name="Cattolico L."/>
            <person name="Pelletier E."/>
            <person name="Couloux A."/>
            <person name="Segurens B."/>
            <person name="Wincker P."/>
            <person name="D'Hont A."/>
            <person name="Scarpelli C."/>
            <person name="Weissenbach J."/>
            <person name="Salanoubat M."/>
            <person name="Quetier F."/>
            <person name="Yu Y."/>
            <person name="Kim H.R."/>
            <person name="Rambo T."/>
            <person name="Currie J."/>
            <person name="Collura K."/>
            <person name="Luo M."/>
            <person name="Yang T."/>
            <person name="Ammiraju J.S.S."/>
            <person name="Engler F."/>
            <person name="Soderlund C."/>
            <person name="Wing R.A."/>
            <person name="Palmer L.E."/>
            <person name="de la Bastide M."/>
            <person name="Spiegel L."/>
            <person name="Nascimento L."/>
            <person name="Zutavern T."/>
            <person name="O'Shaughnessy A."/>
            <person name="Dike S."/>
            <person name="Dedhia N."/>
            <person name="Preston R."/>
            <person name="Balija V."/>
            <person name="McCombie W.R."/>
            <person name="Chow T."/>
            <person name="Chen H."/>
            <person name="Chung M."/>
            <person name="Chen C."/>
            <person name="Shaw J."/>
            <person name="Wu H."/>
            <person name="Hsiao K."/>
            <person name="Chao Y."/>
            <person name="Chu M."/>
            <person name="Cheng C."/>
            <person name="Hour A."/>
            <person name="Lee P."/>
            <person name="Lin S."/>
            <person name="Lin Y."/>
            <person name="Liou J."/>
            <person name="Liu S."/>
            <person name="Hsing Y."/>
            <person name="Raghuvanshi S."/>
            <person name="Mohanty A."/>
            <person name="Bharti A.K."/>
            <person name="Gaur A."/>
            <person name="Gupta V."/>
            <person name="Kumar D."/>
            <person name="Ravi V."/>
            <person name="Vij S."/>
            <person name="Kapur A."/>
            <person name="Khurana P."/>
            <person name="Khurana P."/>
            <person name="Khurana J.P."/>
            <person name="Tyagi A.K."/>
            <person name="Gaikwad K."/>
            <person name="Singh A."/>
            <person name="Dalal V."/>
            <person name="Srivastava S."/>
            <person name="Dixit A."/>
            <person name="Pal A.K."/>
            <person name="Ghazi I.A."/>
            <person name="Yadav M."/>
            <person name="Pandit A."/>
            <person name="Bhargava A."/>
            <person name="Sureshbabu K."/>
            <person name="Batra K."/>
            <person name="Sharma T.R."/>
            <person name="Mohapatra T."/>
            <person name="Singh N.K."/>
            <person name="Messing J."/>
            <person name="Nelson A.B."/>
            <person name="Fuks G."/>
            <person name="Kavchok S."/>
            <person name="Keizer G."/>
            <person name="Linton E."/>
            <person name="Llaca V."/>
            <person name="Song R."/>
            <person name="Tanyolac B."/>
            <person name="Young S."/>
            <person name="Ho-Il K."/>
            <person name="Hahn J.H."/>
            <person name="Sangsakoo G."/>
            <person name="Vanavichit A."/>
            <person name="de Mattos Luiz.A.T."/>
            <person name="Zimmer P.D."/>
            <person name="Malone G."/>
            <person name="Dellagostin O."/>
            <person name="de Oliveira A.C."/>
            <person name="Bevan M."/>
            <person name="Bancroft I."/>
            <person name="Minx P."/>
            <person name="Cordum H."/>
            <person name="Wilson R."/>
            <person name="Cheng Z."/>
            <person name="Jin W."/>
            <person name="Jiang J."/>
            <person name="Leong S.A."/>
            <person name="Iwama H."/>
            <person name="Gojobori T."/>
            <person name="Itoh T."/>
            <person name="Niimura Y."/>
            <person name="Fujii Y."/>
            <person name="Habara T."/>
            <person name="Sakai H."/>
            <person name="Sato Y."/>
            <person name="Wilson G."/>
            <person name="Kumar K."/>
            <person name="McCouch S."/>
            <person name="Juretic N."/>
            <person name="Hoen D."/>
            <person name="Wright S."/>
            <person name="Bruskiewich R."/>
            <person name="Bureau T."/>
            <person name="Miyao A."/>
            <person name="Hirochika H."/>
            <person name="Nishikawa T."/>
            <person name="Kadowaki K."/>
            <person name="Sugiura M."/>
            <person name="Burr B."/>
            <person name="Sasaki T."/>
        </authorList>
    </citation>
    <scope>NUCLEOTIDE SEQUENCE [LARGE SCALE GENOMIC DNA]</scope>
    <source>
        <strain evidence="4">cv. Nipponbare</strain>
    </source>
</reference>
<reference evidence="2" key="2">
    <citation type="submission" date="2001-10" db="EMBL/GenBank/DDBJ databases">
        <title>Oryza sativa nipponbare(GA3) genomic DNA, chromosome 7, PAC clone:P0039H02.</title>
        <authorList>
            <person name="Sasaki T."/>
            <person name="Matsumoto T."/>
            <person name="Yamamoto K."/>
        </authorList>
    </citation>
    <scope>NUCLEOTIDE SEQUENCE</scope>
</reference>
<keyword evidence="1" id="KW-1133">Transmembrane helix</keyword>
<feature type="transmembrane region" description="Helical" evidence="1">
    <location>
        <begin position="12"/>
        <end position="43"/>
    </location>
</feature>
<proteinExistence type="predicted"/>
<keyword evidence="1" id="KW-0472">Membrane</keyword>
<dbReference type="EMBL" id="AP004267">
    <property type="protein sequence ID" value="BAC79750.1"/>
    <property type="molecule type" value="Genomic_DNA"/>
</dbReference>
<gene>
    <name evidence="2" type="primary">P0039H02.124</name>
    <name evidence="3" type="synonym">OJ1641_C04.108</name>
</gene>
<accession>Q7XID5</accession>
<evidence type="ECO:0000313" key="3">
    <source>
        <dbReference type="EMBL" id="BAD30360.1"/>
    </source>
</evidence>
<reference evidence="4" key="4">
    <citation type="journal article" date="2008" name="Nucleic Acids Res.">
        <title>The rice annotation project database (RAP-DB): 2008 update.</title>
        <authorList>
            <consortium name="The rice annotation project (RAP)"/>
        </authorList>
    </citation>
    <scope>GENOME REANNOTATION</scope>
    <source>
        <strain evidence="4">cv. Nipponbare</strain>
    </source>
</reference>
<dbReference type="AlphaFoldDB" id="Q7XID5"/>
<name>Q7XID5_ORYSJ</name>
<reference evidence="3" key="1">
    <citation type="submission" date="2001-07" db="EMBL/GenBank/DDBJ databases">
        <title>Oryza sativa nipponbare(GA3) genomic DNA, chromosome 7, BAC clone:OJ1641_C04.</title>
        <authorList>
            <person name="Sasaki T."/>
            <person name="Matsumoto T."/>
            <person name="Yamamoto K."/>
        </authorList>
    </citation>
    <scope>NUCLEOTIDE SEQUENCE</scope>
</reference>
<dbReference type="Proteomes" id="UP000000763">
    <property type="component" value="Chromosome 7"/>
</dbReference>
<dbReference type="EMBL" id="AP003842">
    <property type="protein sequence ID" value="BAD30360.1"/>
    <property type="molecule type" value="Genomic_DNA"/>
</dbReference>
<protein>
    <submittedName>
        <fullName evidence="2">Uncharacterized protein</fullName>
    </submittedName>
</protein>